<reference evidence="3" key="2">
    <citation type="submission" date="2020-09" db="EMBL/GenBank/DDBJ databases">
        <authorList>
            <person name="Sun Q."/>
            <person name="Zhou Y."/>
        </authorList>
    </citation>
    <scope>NUCLEOTIDE SEQUENCE</scope>
    <source>
        <strain evidence="3">CGMCC 1.7081</strain>
    </source>
</reference>
<dbReference type="EMBL" id="BNAP01000007">
    <property type="protein sequence ID" value="GHG90737.1"/>
    <property type="molecule type" value="Genomic_DNA"/>
</dbReference>
<gene>
    <name evidence="3" type="ORF">GCM10010961_21610</name>
</gene>
<organism evidence="3 4">
    <name type="scientific">Pseudodonghicola xiamenensis</name>
    <dbReference type="NCBI Taxonomy" id="337702"/>
    <lineage>
        <taxon>Bacteria</taxon>
        <taxon>Pseudomonadati</taxon>
        <taxon>Pseudomonadota</taxon>
        <taxon>Alphaproteobacteria</taxon>
        <taxon>Rhodobacterales</taxon>
        <taxon>Paracoccaceae</taxon>
        <taxon>Pseudodonghicola</taxon>
    </lineage>
</organism>
<dbReference type="InterPro" id="IPR002477">
    <property type="entry name" value="Peptidoglycan-bd-like"/>
</dbReference>
<dbReference type="RefSeq" id="WP_028093667.1">
    <property type="nucleotide sequence ID" value="NZ_BNAP01000007.1"/>
</dbReference>
<proteinExistence type="predicted"/>
<feature type="chain" id="PRO_5035230525" description="Peptidoglycan binding-like domain-containing protein" evidence="1">
    <location>
        <begin position="18"/>
        <end position="171"/>
    </location>
</feature>
<dbReference type="Proteomes" id="UP000611500">
    <property type="component" value="Unassembled WGS sequence"/>
</dbReference>
<evidence type="ECO:0000313" key="3">
    <source>
        <dbReference type="EMBL" id="GHG90737.1"/>
    </source>
</evidence>
<dbReference type="Gene3D" id="1.10.101.10">
    <property type="entry name" value="PGBD-like superfamily/PGBD"/>
    <property type="match status" value="1"/>
</dbReference>
<comment type="caution">
    <text evidence="3">The sequence shown here is derived from an EMBL/GenBank/DDBJ whole genome shotgun (WGS) entry which is preliminary data.</text>
</comment>
<keyword evidence="4" id="KW-1185">Reference proteome</keyword>
<dbReference type="AlphaFoldDB" id="A0A8J3MEV3"/>
<dbReference type="Pfam" id="PF01471">
    <property type="entry name" value="PG_binding_1"/>
    <property type="match status" value="1"/>
</dbReference>
<evidence type="ECO:0000313" key="4">
    <source>
        <dbReference type="Proteomes" id="UP000611500"/>
    </source>
</evidence>
<dbReference type="SUPFAM" id="SSF47090">
    <property type="entry name" value="PGBD-like"/>
    <property type="match status" value="1"/>
</dbReference>
<evidence type="ECO:0000259" key="2">
    <source>
        <dbReference type="Pfam" id="PF01471"/>
    </source>
</evidence>
<feature type="signal peptide" evidence="1">
    <location>
        <begin position="1"/>
        <end position="17"/>
    </location>
</feature>
<accession>A0A8J3MEV3</accession>
<evidence type="ECO:0000256" key="1">
    <source>
        <dbReference type="SAM" id="SignalP"/>
    </source>
</evidence>
<dbReference type="InterPro" id="IPR036365">
    <property type="entry name" value="PGBD-like_sf"/>
</dbReference>
<keyword evidence="1" id="KW-0732">Signal</keyword>
<feature type="domain" description="Peptidoglycan binding-like" evidence="2">
    <location>
        <begin position="108"/>
        <end position="153"/>
    </location>
</feature>
<protein>
    <recommendedName>
        <fullName evidence="2">Peptidoglycan binding-like domain-containing protein</fullName>
    </recommendedName>
</protein>
<reference evidence="3" key="1">
    <citation type="journal article" date="2014" name="Int. J. Syst. Evol. Microbiol.">
        <title>Complete genome sequence of Corynebacterium casei LMG S-19264T (=DSM 44701T), isolated from a smear-ripened cheese.</title>
        <authorList>
            <consortium name="US DOE Joint Genome Institute (JGI-PGF)"/>
            <person name="Walter F."/>
            <person name="Albersmeier A."/>
            <person name="Kalinowski J."/>
            <person name="Ruckert C."/>
        </authorList>
    </citation>
    <scope>NUCLEOTIDE SEQUENCE</scope>
    <source>
        <strain evidence="3">CGMCC 1.7081</strain>
    </source>
</reference>
<sequence>MRSLSLFLSVLALSVVAACAPEANSPDVSRRSDEAPVGAVPGSCWGKYVSPAVIETVTEQIVARPAKIDKDGTVLRPAVYKTATTQKIVRERAEMWFERPCDEVMTEDFVSSLQRALAARHLYRGPVTGRMDTRTEAAIRRYQKPQGLDTGILSLVSARKLGLVAIDLKKG</sequence>
<dbReference type="InterPro" id="IPR036366">
    <property type="entry name" value="PGBDSf"/>
</dbReference>
<name>A0A8J3MEV3_9RHOB</name>
<dbReference type="PROSITE" id="PS51257">
    <property type="entry name" value="PROKAR_LIPOPROTEIN"/>
    <property type="match status" value="1"/>
</dbReference>